<keyword evidence="1 4" id="KW-0808">Transferase</keyword>
<dbReference type="EMBL" id="CP066308">
    <property type="protein sequence ID" value="QQE73850.1"/>
    <property type="molecule type" value="Genomic_DNA"/>
</dbReference>
<dbReference type="PANTHER" id="PTHR43877:SF2">
    <property type="entry name" value="AMINOALKYLPHOSPHONATE N-ACETYLTRANSFERASE-RELATED"/>
    <property type="match status" value="1"/>
</dbReference>
<protein>
    <submittedName>
        <fullName evidence="4">GNAT family N-acetyltransferase</fullName>
        <ecNumber evidence="5">2.3.1.-</ecNumber>
    </submittedName>
</protein>
<gene>
    <name evidence="4" type="ORF">JD108_18615</name>
    <name evidence="5" type="ORF">KDJ56_18555</name>
</gene>
<organism evidence="4 6">
    <name type="scientific">Brevibacillus composti</name>
    <dbReference type="NCBI Taxonomy" id="2796470"/>
    <lineage>
        <taxon>Bacteria</taxon>
        <taxon>Bacillati</taxon>
        <taxon>Bacillota</taxon>
        <taxon>Bacilli</taxon>
        <taxon>Bacillales</taxon>
        <taxon>Paenibacillaceae</taxon>
        <taxon>Brevibacillus</taxon>
    </lineage>
</organism>
<keyword evidence="7" id="KW-1185">Reference proteome</keyword>
<dbReference type="AlphaFoldDB" id="A0A7T5EJT9"/>
<dbReference type="GO" id="GO:0016747">
    <property type="term" value="F:acyltransferase activity, transferring groups other than amino-acyl groups"/>
    <property type="evidence" value="ECO:0007669"/>
    <property type="project" value="InterPro"/>
</dbReference>
<dbReference type="PANTHER" id="PTHR43877">
    <property type="entry name" value="AMINOALKYLPHOSPHONATE N-ACETYLTRANSFERASE-RELATED-RELATED"/>
    <property type="match status" value="1"/>
</dbReference>
<evidence type="ECO:0000256" key="2">
    <source>
        <dbReference type="ARBA" id="ARBA00023315"/>
    </source>
</evidence>
<keyword evidence="2 5" id="KW-0012">Acyltransferase</keyword>
<dbReference type="InterPro" id="IPR016181">
    <property type="entry name" value="Acyl_CoA_acyltransferase"/>
</dbReference>
<evidence type="ECO:0000313" key="4">
    <source>
        <dbReference type="EMBL" id="QQE73850.1"/>
    </source>
</evidence>
<dbReference type="SUPFAM" id="SSF55729">
    <property type="entry name" value="Acyl-CoA N-acyltransferases (Nat)"/>
    <property type="match status" value="1"/>
</dbReference>
<reference evidence="5" key="2">
    <citation type="submission" date="2021-04" db="EMBL/GenBank/DDBJ databases">
        <title>Brevibacillus composti FJAT-54423, complete genome.</title>
        <authorList>
            <person name="Tang R."/>
        </authorList>
    </citation>
    <scope>NUCLEOTIDE SEQUENCE</scope>
    <source>
        <strain evidence="5">FJAT-54424</strain>
    </source>
</reference>
<dbReference type="RefSeq" id="WP_198827448.1">
    <property type="nucleotide sequence ID" value="NZ_CP066308.1"/>
</dbReference>
<dbReference type="EMBL" id="CP073708">
    <property type="protein sequence ID" value="QUO40935.1"/>
    <property type="molecule type" value="Genomic_DNA"/>
</dbReference>
<sequence length="151" mass="17109">MIIRAVRPEETEALSDLAFRSKAYWGYDEAFMEACRKELTILPAHLSSCHLRAAEQDGVLLGFYRLSPREHEAELADFFVDPAAIGRQVGKKLWLHMLELARAQQIARVWIHSDPHAEGFYAKMGAVRAGDVRSTVFPDRELPLMKIDLTG</sequence>
<dbReference type="Gene3D" id="3.40.630.30">
    <property type="match status" value="1"/>
</dbReference>
<evidence type="ECO:0000313" key="7">
    <source>
        <dbReference type="Proteomes" id="UP000677234"/>
    </source>
</evidence>
<dbReference type="CDD" id="cd04301">
    <property type="entry name" value="NAT_SF"/>
    <property type="match status" value="1"/>
</dbReference>
<dbReference type="PROSITE" id="PS51186">
    <property type="entry name" value="GNAT"/>
    <property type="match status" value="1"/>
</dbReference>
<evidence type="ECO:0000259" key="3">
    <source>
        <dbReference type="PROSITE" id="PS51186"/>
    </source>
</evidence>
<feature type="domain" description="N-acetyltransferase" evidence="3">
    <location>
        <begin position="1"/>
        <end position="150"/>
    </location>
</feature>
<dbReference type="InterPro" id="IPR000182">
    <property type="entry name" value="GNAT_dom"/>
</dbReference>
<name>A0A7T5EJT9_9BACL</name>
<dbReference type="EC" id="2.3.1.-" evidence="5"/>
<evidence type="ECO:0000313" key="5">
    <source>
        <dbReference type="EMBL" id="QUO40935.1"/>
    </source>
</evidence>
<proteinExistence type="predicted"/>
<evidence type="ECO:0000313" key="6">
    <source>
        <dbReference type="Proteomes" id="UP000595847"/>
    </source>
</evidence>
<dbReference type="KEGG" id="bcop:JD108_18615"/>
<dbReference type="InterPro" id="IPR050832">
    <property type="entry name" value="Bact_Acetyltransf"/>
</dbReference>
<dbReference type="Pfam" id="PF00583">
    <property type="entry name" value="Acetyltransf_1"/>
    <property type="match status" value="1"/>
</dbReference>
<evidence type="ECO:0000256" key="1">
    <source>
        <dbReference type="ARBA" id="ARBA00022679"/>
    </source>
</evidence>
<dbReference type="Proteomes" id="UP000677234">
    <property type="component" value="Chromosome"/>
</dbReference>
<reference evidence="4 6" key="1">
    <citation type="submission" date="2020-12" db="EMBL/GenBank/DDBJ databases">
        <title>strain FJAT-54423T represents a novel species of the genus Brevibacillus.</title>
        <authorList>
            <person name="Tang R."/>
        </authorList>
    </citation>
    <scope>NUCLEOTIDE SEQUENCE [LARGE SCALE GENOMIC DNA]</scope>
    <source>
        <strain evidence="4 6">FJAT-54423</strain>
    </source>
</reference>
<accession>A0A7T5EJT9</accession>
<dbReference type="Proteomes" id="UP000595847">
    <property type="component" value="Chromosome"/>
</dbReference>